<dbReference type="Gene3D" id="1.20.1070.10">
    <property type="entry name" value="Rhodopsin 7-helix transmembrane proteins"/>
    <property type="match status" value="1"/>
</dbReference>
<keyword evidence="6" id="KW-1185">Reference proteome</keyword>
<accession>K7PCM6</accession>
<feature type="transmembrane region" description="Helical" evidence="1">
    <location>
        <begin position="214"/>
        <end position="237"/>
    </location>
</feature>
<reference evidence="7" key="5">
    <citation type="journal article" date="2022" name="Can. J. Microbiol.">
        <title>Characterization and Prevalence of A New Fatal Genotype CyHV-2 in Mainland China.</title>
        <authorList>
            <person name="Li L."/>
            <person name="Luo Y."/>
            <person name="Gao Z."/>
            <person name="Huang J."/>
            <person name="Zheng X."/>
            <person name="Nie H."/>
            <person name="Zhang J."/>
            <person name="Lin L."/>
            <person name="Yuan J."/>
        </authorList>
    </citation>
    <scope>NUCLEOTIDE SEQUENCE [LARGE SCALE GENOMIC DNA]</scope>
</reference>
<dbReference type="EMBL" id="MN593216">
    <property type="protein sequence ID" value="QIV66845.1"/>
    <property type="molecule type" value="Genomic_DNA"/>
</dbReference>
<feature type="transmembrane region" description="Helical" evidence="1">
    <location>
        <begin position="127"/>
        <end position="146"/>
    </location>
</feature>
<dbReference type="Proteomes" id="UP000142765">
    <property type="component" value="Segment"/>
</dbReference>
<dbReference type="RefSeq" id="YP_007003848.1">
    <property type="nucleotide sequence ID" value="NC_019495.1"/>
</dbReference>
<reference evidence="2 6" key="1">
    <citation type="journal article" date="2013" name="J. Virol.">
        <title>Comparative genomics of carp herpesviruses.</title>
        <authorList>
            <person name="Davison A.J."/>
            <person name="Kurobe T."/>
            <person name="Gatherer D."/>
            <person name="Cunningham C."/>
            <person name="Korf I."/>
            <person name="Fukuda H."/>
            <person name="Hedrick R.P."/>
            <person name="Waltzek T.B."/>
        </authorList>
    </citation>
    <scope>NUCLEOTIDE SEQUENCE [LARGE SCALE GENOMIC DNA]</scope>
    <source>
        <strain evidence="2">ST-J1</strain>
    </source>
</reference>
<dbReference type="GeneID" id="14011432"/>
<dbReference type="Proteomes" id="UP000101183">
    <property type="component" value="Segment"/>
</dbReference>
<reference evidence="3" key="2">
    <citation type="journal article" date="2015" name="Can. J. Microbiol.">
        <title>Characterization and Prevalence of A New Fatal Genotype CyHV-2 in Mainland China.</title>
        <authorList>
            <person name="Li L."/>
            <person name="Luo Y."/>
            <person name="Gao Z."/>
            <person name="Huang J."/>
            <person name="Zheng X."/>
            <person name="Nie H."/>
            <person name="Zhang J."/>
            <person name="Lin L."/>
            <person name="Yuan J."/>
        </authorList>
    </citation>
    <scope>NUCLEOTIDE SEQUENCE [LARGE SCALE GENOMIC DNA]</scope>
    <source>
        <strain evidence="3">SY-C1</strain>
    </source>
</reference>
<keyword evidence="1" id="KW-0472">Membrane</keyword>
<sequence length="349" mass="40256">MFKLLLLSLLSFAALAASSSEVSDLEDALLEVGEGDYADYYSAGDMDVEGTSLVNPEKSHAFQTALVVLIIISILLNSFTFWIMSGKTYQGYWIKIVLLMNIVYEMAKIRNMEYSWQGNRLMCQAFVGADTWSVYGITFILLLLSLESSSRWATWFLINRGWSMFCLVGVLIFISLPYAVTGTVFEYKHNGHRTEYFCSYQVEELGLKSRDAELWYMLINHFIFVGLVIIMPIVIFVKNRRAINESMDSRLYISMLAIMVMCLFPTLILLFVFVIVNKRHETSMGYMYGYWVTRCLSLMIQSIFTFLNPCFLLWKGTEYFDRRTGFSSRLMSCFGGGWTRMIDEEEESV</sequence>
<evidence type="ECO:0000313" key="4">
    <source>
        <dbReference type="EMBL" id="AMB21598.1"/>
    </source>
</evidence>
<feature type="transmembrane region" description="Helical" evidence="1">
    <location>
        <begin position="61"/>
        <end position="84"/>
    </location>
</feature>
<evidence type="ECO:0000313" key="2">
    <source>
        <dbReference type="EMBL" id="AFJ20470.1"/>
    </source>
</evidence>
<protein>
    <submittedName>
        <fullName evidence="4">Membrane ORF16</fullName>
    </submittedName>
    <submittedName>
        <fullName evidence="2">Membrane protein ORF16</fullName>
    </submittedName>
</protein>
<evidence type="ECO:0000313" key="8">
    <source>
        <dbReference type="Proteomes" id="UP000142765"/>
    </source>
</evidence>
<dbReference type="EMBL" id="KT387800">
    <property type="protein sequence ID" value="AMB21598.1"/>
    <property type="molecule type" value="Genomic_DNA"/>
</dbReference>
<dbReference type="EMBL" id="JQ815364">
    <property type="protein sequence ID" value="AFJ20470.1"/>
    <property type="molecule type" value="Genomic_DNA"/>
</dbReference>
<feature type="transmembrane region" description="Helical" evidence="1">
    <location>
        <begin position="288"/>
        <end position="314"/>
    </location>
</feature>
<keyword evidence="1" id="KW-1133">Transmembrane helix</keyword>
<keyword evidence="1" id="KW-0812">Transmembrane</keyword>
<evidence type="ECO:0000313" key="6">
    <source>
        <dbReference type="Proteomes" id="UP000101183"/>
    </source>
</evidence>
<reference evidence="4 8" key="3">
    <citation type="submission" date="2015-08" db="EMBL/GenBank/DDBJ databases">
        <authorList>
            <person name="Babu N.S."/>
            <person name="Beckwith C.J."/>
            <person name="Beseler K.G."/>
            <person name="Brison A."/>
            <person name="Carone J.V."/>
            <person name="Caskin T.P."/>
            <person name="Diamond M."/>
            <person name="Durham M.E."/>
            <person name="Foxe J.M."/>
            <person name="Go M."/>
            <person name="Henderson B.A."/>
            <person name="Jones I.B."/>
            <person name="McGettigan J.A."/>
            <person name="Micheletti S.J."/>
            <person name="Nasrallah M.E."/>
            <person name="Ortiz D."/>
            <person name="Piller C.R."/>
            <person name="Privatt S.R."/>
            <person name="Schneider S.L."/>
            <person name="Sharp S."/>
            <person name="Smith T.C."/>
            <person name="Stanton J.D."/>
            <person name="Ullery H.E."/>
            <person name="Wilson R.J."/>
            <person name="Serrano M.G."/>
            <person name="Buck G."/>
            <person name="Lee V."/>
            <person name="Wang Y."/>
            <person name="Carvalho R."/>
            <person name="Voegtly L."/>
            <person name="Shi R."/>
            <person name="Duckworth R."/>
            <person name="Johnson A."/>
            <person name="Loviza R."/>
            <person name="Walstead R."/>
            <person name="Shah Z."/>
            <person name="Kiflezghi M."/>
            <person name="Wade K."/>
            <person name="Ball S.L."/>
            <person name="Bradley K.W."/>
            <person name="Asai D.J."/>
            <person name="Bowman C.A."/>
            <person name="Russell D.A."/>
            <person name="Pope W.H."/>
            <person name="Jacobs-Sera D."/>
            <person name="Hendrix R.W."/>
            <person name="Hatfull G.F."/>
        </authorList>
    </citation>
    <scope>NUCLEOTIDE SEQUENCE [LARGE SCALE GENOMIC DNA]</scope>
    <source>
        <strain evidence="4">SY</strain>
    </source>
</reference>
<dbReference type="EMBL" id="KM200722">
    <property type="protein sequence ID" value="AKC01979.1"/>
    <property type="molecule type" value="Genomic_DNA"/>
</dbReference>
<reference evidence="5" key="4">
    <citation type="submission" date="2019-10" db="EMBL/GenBank/DDBJ databases">
        <title>The complete genome of Cyprinid herpesvirus 2, a new strain isolated from Allogynogenetic crucian carp.</title>
        <authorList>
            <person name="Jiang Y."/>
            <person name="Wang H."/>
            <person name="Lu L."/>
        </authorList>
    </citation>
    <scope>NUCLEOTIDE SEQUENCE</scope>
    <source>
        <strain evidence="5">YC-01</strain>
    </source>
</reference>
<evidence type="ECO:0000256" key="1">
    <source>
        <dbReference type="SAM" id="Phobius"/>
    </source>
</evidence>
<proteinExistence type="predicted"/>
<organism evidence="2 6">
    <name type="scientific">Cyprinid herpesvirus 2</name>
    <name type="common">CyHV-2</name>
    <dbReference type="NCBI Taxonomy" id="317878"/>
    <lineage>
        <taxon>Viruses</taxon>
        <taxon>Duplodnaviria</taxon>
        <taxon>Heunggongvirae</taxon>
        <taxon>Peploviricota</taxon>
        <taxon>Herviviricetes</taxon>
        <taxon>Herpesvirales</taxon>
        <taxon>Alloherpesviridae</taxon>
        <taxon>Cyvirus</taxon>
        <taxon>Cyvirus cyprinidallo2</taxon>
    </lineage>
</organism>
<evidence type="ECO:0000313" key="3">
    <source>
        <dbReference type="EMBL" id="AKC01979.1"/>
    </source>
</evidence>
<evidence type="ECO:0000313" key="5">
    <source>
        <dbReference type="EMBL" id="QIV66845.1"/>
    </source>
</evidence>
<dbReference type="OrthoDB" id="35694at10239"/>
<feature type="transmembrane region" description="Helical" evidence="1">
    <location>
        <begin position="91"/>
        <end position="107"/>
    </location>
</feature>
<dbReference type="Proteomes" id="UP000126788">
    <property type="component" value="Genome"/>
</dbReference>
<name>K7PCM6_CYHV2</name>
<feature type="transmembrane region" description="Helical" evidence="1">
    <location>
        <begin position="158"/>
        <end position="180"/>
    </location>
</feature>
<evidence type="ECO:0000313" key="7">
    <source>
        <dbReference type="Proteomes" id="UP000126788"/>
    </source>
</evidence>
<dbReference type="SUPFAM" id="SSF81321">
    <property type="entry name" value="Family A G protein-coupled receptor-like"/>
    <property type="match status" value="1"/>
</dbReference>
<gene>
    <name evidence="2" type="ORF">CyHV2_ORF16</name>
</gene>
<feature type="transmembrane region" description="Helical" evidence="1">
    <location>
        <begin position="249"/>
        <end position="276"/>
    </location>
</feature>
<dbReference type="KEGG" id="vg:14011432"/>